<dbReference type="Proteomes" id="UP000195437">
    <property type="component" value="Chromosome"/>
</dbReference>
<dbReference type="InterPro" id="IPR035919">
    <property type="entry name" value="EAL_sf"/>
</dbReference>
<feature type="transmembrane region" description="Helical" evidence="1">
    <location>
        <begin position="129"/>
        <end position="148"/>
    </location>
</feature>
<dbReference type="NCBIfam" id="TIGR00254">
    <property type="entry name" value="GGDEF"/>
    <property type="match status" value="1"/>
</dbReference>
<evidence type="ECO:0008006" key="6">
    <source>
        <dbReference type="Google" id="ProtNLM"/>
    </source>
</evidence>
<feature type="transmembrane region" description="Helical" evidence="1">
    <location>
        <begin position="59"/>
        <end position="77"/>
    </location>
</feature>
<reference evidence="5" key="1">
    <citation type="submission" date="2017-05" db="EMBL/GenBank/DDBJ databases">
        <authorList>
            <person name="Sung H."/>
        </authorList>
    </citation>
    <scope>NUCLEOTIDE SEQUENCE [LARGE SCALE GENOMIC DNA]</scope>
    <source>
        <strain evidence="5">AR23208</strain>
    </source>
</reference>
<dbReference type="PANTHER" id="PTHR44757">
    <property type="entry name" value="DIGUANYLATE CYCLASE DGCP"/>
    <property type="match status" value="1"/>
</dbReference>
<dbReference type="InterPro" id="IPR000160">
    <property type="entry name" value="GGDEF_dom"/>
</dbReference>
<feature type="domain" description="EAL" evidence="2">
    <location>
        <begin position="345"/>
        <end position="599"/>
    </location>
</feature>
<dbReference type="InterPro" id="IPR029787">
    <property type="entry name" value="Nucleotide_cyclase"/>
</dbReference>
<dbReference type="OrthoDB" id="9762141at2"/>
<dbReference type="InterPro" id="IPR001633">
    <property type="entry name" value="EAL_dom"/>
</dbReference>
<dbReference type="PROSITE" id="PS50887">
    <property type="entry name" value="GGDEF"/>
    <property type="match status" value="1"/>
</dbReference>
<evidence type="ECO:0000313" key="4">
    <source>
        <dbReference type="EMBL" id="ARU60455.1"/>
    </source>
</evidence>
<dbReference type="PANTHER" id="PTHR44757:SF2">
    <property type="entry name" value="BIOFILM ARCHITECTURE MAINTENANCE PROTEIN MBAA"/>
    <property type="match status" value="1"/>
</dbReference>
<keyword evidence="1" id="KW-1133">Transmembrane helix</keyword>
<gene>
    <name evidence="4" type="ORF">CBW65_04745</name>
</gene>
<evidence type="ECO:0000313" key="5">
    <source>
        <dbReference type="Proteomes" id="UP000195437"/>
    </source>
</evidence>
<dbReference type="SUPFAM" id="SSF55073">
    <property type="entry name" value="Nucleotide cyclase"/>
    <property type="match status" value="1"/>
</dbReference>
<dbReference type="Gene3D" id="3.20.20.450">
    <property type="entry name" value="EAL domain"/>
    <property type="match status" value="1"/>
</dbReference>
<dbReference type="KEGG" id="tum:CBW65_04745"/>
<dbReference type="PROSITE" id="PS51257">
    <property type="entry name" value="PROKAR_LIPOPROTEIN"/>
    <property type="match status" value="1"/>
</dbReference>
<dbReference type="Pfam" id="PF00563">
    <property type="entry name" value="EAL"/>
    <property type="match status" value="1"/>
</dbReference>
<dbReference type="AlphaFoldDB" id="A0A1Y0ILQ1"/>
<dbReference type="SMART" id="SM00052">
    <property type="entry name" value="EAL"/>
    <property type="match status" value="1"/>
</dbReference>
<accession>A0A1Y0ILQ1</accession>
<keyword evidence="1" id="KW-0812">Transmembrane</keyword>
<sequence length="607" mass="68058">MGAGGGRVFGKQTRVGRSVFRIGIGAVLSIGCVMAGLWLLEMARAAALFGWSWGPQPNLEVVILRALVINALLLTMMMIRNLFTDFDVVTDRLRMKMYVANGYMLVISLFALIIKYFEGPVFRELEATVGLIGLTCVVTTAYSFYLLVQIYRNVQERLQHERELSDKFYLQLTTDNLTGIPGRVLFMEHLAASIETAQAKGARGAVLFFDLDDFKMFNDSLGHTFGDKVLMAVTNRITKQLTAGMRLYRLGGDEFALILEQDSSISDQAALTAERIFAAMKDKLHVEDQELFINLSLGISRFPEDGHDAQTLYRNAEMAMYHAKNAGRNQYQLYDAAMNARAAERLVLAGDLRKGLEREEFFLAYQPQVCLMTGRITGMEALIRWKHPERGLVSPAEFIPLAEETKLIIPIGEWVLRTACRQNKAWQDAGFPPVCVSVNLSACQFGQPNLVAMIKKILQETGLAPQYLNLEITESITMNNVERAIATMHEINDYGIGISIDDFGTGYSSLNYLKKFPIQTLKIDQSFVRDMTEEHHDVAIPTAIIAMAHSLKLKVIAEGVETEMQQQMLRERGCDEMQGYLISRPLPAPEFEELLHNLPAAEQLLAN</sequence>
<dbReference type="Gene3D" id="3.30.70.270">
    <property type="match status" value="1"/>
</dbReference>
<evidence type="ECO:0000259" key="2">
    <source>
        <dbReference type="PROSITE" id="PS50883"/>
    </source>
</evidence>
<dbReference type="InterPro" id="IPR043128">
    <property type="entry name" value="Rev_trsase/Diguanyl_cyclase"/>
</dbReference>
<dbReference type="Pfam" id="PF00990">
    <property type="entry name" value="GGDEF"/>
    <property type="match status" value="1"/>
</dbReference>
<feature type="domain" description="GGDEF" evidence="3">
    <location>
        <begin position="202"/>
        <end position="336"/>
    </location>
</feature>
<dbReference type="InterPro" id="IPR052155">
    <property type="entry name" value="Biofilm_reg_signaling"/>
</dbReference>
<feature type="transmembrane region" description="Helical" evidence="1">
    <location>
        <begin position="98"/>
        <end position="117"/>
    </location>
</feature>
<keyword evidence="1" id="KW-0472">Membrane</keyword>
<protein>
    <recommendedName>
        <fullName evidence="6">GGDEF-domain containing protein</fullName>
    </recommendedName>
</protein>
<dbReference type="SMART" id="SM00267">
    <property type="entry name" value="GGDEF"/>
    <property type="match status" value="1"/>
</dbReference>
<dbReference type="FunFam" id="3.20.20.450:FF:000001">
    <property type="entry name" value="Cyclic di-GMP phosphodiesterase yahA"/>
    <property type="match status" value="1"/>
</dbReference>
<dbReference type="CDD" id="cd01948">
    <property type="entry name" value="EAL"/>
    <property type="match status" value="1"/>
</dbReference>
<feature type="transmembrane region" description="Helical" evidence="1">
    <location>
        <begin position="20"/>
        <end position="39"/>
    </location>
</feature>
<dbReference type="SUPFAM" id="SSF141868">
    <property type="entry name" value="EAL domain-like"/>
    <property type="match status" value="1"/>
</dbReference>
<evidence type="ECO:0000256" key="1">
    <source>
        <dbReference type="SAM" id="Phobius"/>
    </source>
</evidence>
<dbReference type="EMBL" id="CP021434">
    <property type="protein sequence ID" value="ARU60455.1"/>
    <property type="molecule type" value="Genomic_DNA"/>
</dbReference>
<evidence type="ECO:0000259" key="3">
    <source>
        <dbReference type="PROSITE" id="PS50887"/>
    </source>
</evidence>
<name>A0A1Y0ILQ1_9BACL</name>
<proteinExistence type="predicted"/>
<dbReference type="CDD" id="cd01949">
    <property type="entry name" value="GGDEF"/>
    <property type="match status" value="1"/>
</dbReference>
<keyword evidence="5" id="KW-1185">Reference proteome</keyword>
<organism evidence="4 5">
    <name type="scientific">Tumebacillus avium</name>
    <dbReference type="NCBI Taxonomy" id="1903704"/>
    <lineage>
        <taxon>Bacteria</taxon>
        <taxon>Bacillati</taxon>
        <taxon>Bacillota</taxon>
        <taxon>Bacilli</taxon>
        <taxon>Bacillales</taxon>
        <taxon>Alicyclobacillaceae</taxon>
        <taxon>Tumebacillus</taxon>
    </lineage>
</organism>
<dbReference type="PROSITE" id="PS50883">
    <property type="entry name" value="EAL"/>
    <property type="match status" value="1"/>
</dbReference>